<evidence type="ECO:0000256" key="4">
    <source>
        <dbReference type="ARBA" id="ARBA00012385"/>
    </source>
</evidence>
<dbReference type="InterPro" id="IPR016166">
    <property type="entry name" value="FAD-bd_PCMH"/>
</dbReference>
<feature type="binding site" evidence="9">
    <location>
        <position position="453"/>
    </location>
    <ligand>
        <name>substrate</name>
    </ligand>
</feature>
<sequence length="607" mass="67904">MSSDGKPPSVGEIKVKSAIPKNRQEKLKWNGWGYKSTAFDISDDLQSAHFVGEGYPMHGESLPQFLPFAEKNLGLRRPGEIVKPRPSFSDSELPQTRATKEIMESLEGFGISYSVRGEDRLFRAHGHTLREIYALRHGSFRRIPDVVIWPECHDHVVKLVKLANELNFVIIPFGGGTSVTLAVECPENEERPIASLDTSQMNKILWIDRENLVARFESGIVGQDLEREMKVRGFTVGHEPDSLEFSSLGGWVATRASGMKKSVYGNIEDLIVHFTAVTSRGVISKSCSVPRLSSGPDLHQFFLGSEGTLGVITEVTLRIRPLPVVKKFGSLAFPTMEAGIQCLREIAGKRIFPASIRLMDNHQFTFAQAIKPTQGKFKAMMESLKKLYLTYYQKFDVSQMAVATLLFEGECEETVKLQEKQVYEIAAKHGGLPGGEENGQRGYLLTFVIAYIRDAAFDMGILAESFETSVPWDRVAVVYGNVFKRMERECSKRNVRKPYLSSRVTQSYDAGAAMYFYFGFEYKSLGVEDPVGLYEEIEHELRDEVMRCGGSISHHHGVGKLRKQFLERSISKPGVALLQSVKRALDPKNIFAAGNLVDVEPDLTAKL</sequence>
<keyword evidence="6 10" id="KW-0274">FAD</keyword>
<keyword evidence="15" id="KW-1185">Reference proteome</keyword>
<dbReference type="Gene3D" id="3.30.43.10">
    <property type="entry name" value="Uridine Diphospho-n-acetylenolpyruvylglucosamine Reductase, domain 2"/>
    <property type="match status" value="2"/>
</dbReference>
<dbReference type="Pfam" id="PF01565">
    <property type="entry name" value="FAD_binding_4"/>
    <property type="match status" value="1"/>
</dbReference>
<name>A0A7R9BX79_9CRUS</name>
<dbReference type="Proteomes" id="UP000678499">
    <property type="component" value="Unassembled WGS sequence"/>
</dbReference>
<comment type="pathway">
    <text evidence="2 12">Glycerolipid metabolism; ether lipid biosynthesis.</text>
</comment>
<evidence type="ECO:0000256" key="3">
    <source>
        <dbReference type="ARBA" id="ARBA00008000"/>
    </source>
</evidence>
<evidence type="ECO:0000256" key="12">
    <source>
        <dbReference type="RuleBase" id="RU363113"/>
    </source>
</evidence>
<dbReference type="Gene3D" id="3.30.70.3450">
    <property type="match status" value="1"/>
</dbReference>
<evidence type="ECO:0000256" key="7">
    <source>
        <dbReference type="ARBA" id="ARBA00023140"/>
    </source>
</evidence>
<evidence type="ECO:0000256" key="10">
    <source>
        <dbReference type="PIRSR" id="PIRSR625650-3"/>
    </source>
</evidence>
<evidence type="ECO:0000313" key="14">
    <source>
        <dbReference type="EMBL" id="CAD7281746.1"/>
    </source>
</evidence>
<dbReference type="EMBL" id="OA885177">
    <property type="protein sequence ID" value="CAD7281746.1"/>
    <property type="molecule type" value="Genomic_DNA"/>
</dbReference>
<dbReference type="InterPro" id="IPR016169">
    <property type="entry name" value="FAD-bd_PCMH_sub2"/>
</dbReference>
<dbReference type="Gene3D" id="1.10.45.10">
    <property type="entry name" value="Vanillyl-alcohol Oxidase, Chain A, domain 4"/>
    <property type="match status" value="1"/>
</dbReference>
<dbReference type="GO" id="GO:0071949">
    <property type="term" value="F:FAD binding"/>
    <property type="evidence" value="ECO:0007669"/>
    <property type="project" value="InterPro"/>
</dbReference>
<keyword evidence="7 12" id="KW-0576">Peroxisome</keyword>
<dbReference type="SUPFAM" id="SSF56176">
    <property type="entry name" value="FAD-binding/transporter-associated domain-like"/>
    <property type="match status" value="1"/>
</dbReference>
<feature type="binding site" evidence="10">
    <location>
        <begin position="172"/>
        <end position="178"/>
    </location>
    <ligand>
        <name>FAD</name>
        <dbReference type="ChEBI" id="CHEBI:57692"/>
    </ligand>
</feature>
<keyword evidence="12" id="KW-0443">Lipid metabolism</keyword>
<comment type="subcellular location">
    <subcellularLocation>
        <location evidence="1 12">Peroxisome</location>
    </subcellularLocation>
</comment>
<keyword evidence="12" id="KW-0808">Transferase</keyword>
<feature type="binding site" evidence="10">
    <location>
        <begin position="254"/>
        <end position="257"/>
    </location>
    <ligand>
        <name>FAD</name>
        <dbReference type="ChEBI" id="CHEBI:57692"/>
    </ligand>
</feature>
<dbReference type="InterPro" id="IPR006094">
    <property type="entry name" value="Oxid_FAD_bind_N"/>
</dbReference>
<feature type="active site" description="Proton donor/acceptor" evidence="8">
    <location>
        <position position="515"/>
    </location>
</feature>
<comment type="similarity">
    <text evidence="3 12">Belongs to the FAD-binding oxidoreductase/transferase type 4 family.</text>
</comment>
<comment type="cofactor">
    <cofactor evidence="10 12">
        <name>FAD</name>
        <dbReference type="ChEBI" id="CHEBI:57692"/>
    </cofactor>
</comment>
<dbReference type="GO" id="GO:0008609">
    <property type="term" value="F:alkylglycerone-phosphate synthase activity"/>
    <property type="evidence" value="ECO:0007669"/>
    <property type="project" value="UniProtKB-EC"/>
</dbReference>
<feature type="site" description="Important for enzyme activity" evidence="11">
    <location>
        <position position="357"/>
    </location>
</feature>
<evidence type="ECO:0000313" key="15">
    <source>
        <dbReference type="Proteomes" id="UP000678499"/>
    </source>
</evidence>
<keyword evidence="12" id="KW-0444">Lipid biosynthesis</keyword>
<dbReference type="EC" id="2.5.1.26" evidence="4 12"/>
<reference evidence="14" key="1">
    <citation type="submission" date="2020-11" db="EMBL/GenBank/DDBJ databases">
        <authorList>
            <person name="Tran Van P."/>
        </authorList>
    </citation>
    <scope>NUCLEOTIDE SEQUENCE</scope>
</reference>
<gene>
    <name evidence="14" type="ORF">NMOB1V02_LOCUS9383</name>
</gene>
<evidence type="ECO:0000256" key="11">
    <source>
        <dbReference type="PIRSR" id="PIRSR625650-4"/>
    </source>
</evidence>
<dbReference type="PANTHER" id="PTHR46568:SF1">
    <property type="entry name" value="ALKYLDIHYDROXYACETONEPHOSPHATE SYNTHASE, PEROXISOMAL"/>
    <property type="match status" value="1"/>
</dbReference>
<dbReference type="InterPro" id="IPR004113">
    <property type="entry name" value="FAD-bd_oxidored_4_C"/>
</dbReference>
<comment type="function">
    <text evidence="12">Catalyzes the exchange of an acyl for a long-chain alkyl group and the formation of the ether bond in the biosynthesis of ether phospholipids.</text>
</comment>
<feature type="domain" description="FAD-binding PCMH-type" evidence="13">
    <location>
        <begin position="140"/>
        <end position="322"/>
    </location>
</feature>
<evidence type="ECO:0000256" key="6">
    <source>
        <dbReference type="ARBA" id="ARBA00022827"/>
    </source>
</evidence>
<evidence type="ECO:0000256" key="9">
    <source>
        <dbReference type="PIRSR" id="PIRSR625650-2"/>
    </source>
</evidence>
<dbReference type="UniPathway" id="UPA00781"/>
<proteinExistence type="inferred from homology"/>
<feature type="binding site" evidence="10">
    <location>
        <begin position="306"/>
        <end position="312"/>
    </location>
    <ligand>
        <name>FAD</name>
        <dbReference type="ChEBI" id="CHEBI:57692"/>
    </ligand>
</feature>
<dbReference type="InterPro" id="IPR036318">
    <property type="entry name" value="FAD-bd_PCMH-like_sf"/>
</dbReference>
<dbReference type="OrthoDB" id="7786253at2759"/>
<dbReference type="Gene3D" id="3.30.300.330">
    <property type="match status" value="1"/>
</dbReference>
<dbReference type="PANTHER" id="PTHR46568">
    <property type="entry name" value="ALKYLDIHYDROXYACETONEPHOSPHATE SYNTHASE, PEROXISOMAL"/>
    <property type="match status" value="1"/>
</dbReference>
<evidence type="ECO:0000256" key="5">
    <source>
        <dbReference type="ARBA" id="ARBA00022630"/>
    </source>
</evidence>
<dbReference type="SUPFAM" id="SSF55103">
    <property type="entry name" value="FAD-linked oxidases, C-terminal domain"/>
    <property type="match status" value="1"/>
</dbReference>
<comment type="catalytic activity">
    <reaction evidence="12">
        <text>a long chain fatty alcohol + a 1-acylglycerone 3-phosphate = a 1-O-alkylglycerone 3-phosphate + a long-chain fatty acid + H(+)</text>
        <dbReference type="Rhea" id="RHEA:36171"/>
        <dbReference type="ChEBI" id="CHEBI:15378"/>
        <dbReference type="ChEBI" id="CHEBI:17135"/>
        <dbReference type="ChEBI" id="CHEBI:57534"/>
        <dbReference type="ChEBI" id="CHEBI:57560"/>
        <dbReference type="ChEBI" id="CHEBI:73315"/>
        <dbReference type="EC" id="2.5.1.26"/>
    </reaction>
</comment>
<evidence type="ECO:0000259" key="13">
    <source>
        <dbReference type="PROSITE" id="PS51387"/>
    </source>
</evidence>
<evidence type="ECO:0000256" key="2">
    <source>
        <dbReference type="ARBA" id="ARBA00004670"/>
    </source>
</evidence>
<organism evidence="14">
    <name type="scientific">Notodromas monacha</name>
    <dbReference type="NCBI Taxonomy" id="399045"/>
    <lineage>
        <taxon>Eukaryota</taxon>
        <taxon>Metazoa</taxon>
        <taxon>Ecdysozoa</taxon>
        <taxon>Arthropoda</taxon>
        <taxon>Crustacea</taxon>
        <taxon>Oligostraca</taxon>
        <taxon>Ostracoda</taxon>
        <taxon>Podocopa</taxon>
        <taxon>Podocopida</taxon>
        <taxon>Cypridocopina</taxon>
        <taxon>Cypridoidea</taxon>
        <taxon>Cyprididae</taxon>
        <taxon>Notodromas</taxon>
    </lineage>
</organism>
<dbReference type="InterPro" id="IPR025650">
    <property type="entry name" value="Alkyl-DHAP_Synthase"/>
</dbReference>
<evidence type="ECO:0000256" key="8">
    <source>
        <dbReference type="PIRSR" id="PIRSR625650-1"/>
    </source>
</evidence>
<dbReference type="PROSITE" id="PS51387">
    <property type="entry name" value="FAD_PCMH"/>
    <property type="match status" value="1"/>
</dbReference>
<dbReference type="InterPro" id="IPR016167">
    <property type="entry name" value="FAD-bd_PCMH_sub1"/>
</dbReference>
<dbReference type="EMBL" id="CAJPEX010003140">
    <property type="protein sequence ID" value="CAG0921898.1"/>
    <property type="molecule type" value="Genomic_DNA"/>
</dbReference>
<dbReference type="Gene3D" id="3.30.465.10">
    <property type="match status" value="1"/>
</dbReference>
<dbReference type="Pfam" id="PF02913">
    <property type="entry name" value="FAD-oxidase_C"/>
    <property type="match status" value="1"/>
</dbReference>
<keyword evidence="5 12" id="KW-0285">Flavoprotein</keyword>
<comment type="subunit">
    <text evidence="12">Homodimer.</text>
</comment>
<dbReference type="InterPro" id="IPR016164">
    <property type="entry name" value="FAD-linked_Oxase-like_C"/>
</dbReference>
<accession>A0A7R9BX79</accession>
<dbReference type="GO" id="GO:0008611">
    <property type="term" value="P:ether lipid biosynthetic process"/>
    <property type="evidence" value="ECO:0007669"/>
    <property type="project" value="UniProtKB-UniPathway"/>
</dbReference>
<protein>
    <recommendedName>
        <fullName evidence="4 12">Alkylglycerone-phosphate synthase</fullName>
        <shortName evidence="12">Alkyl-DHAP synthase</shortName>
        <ecNumber evidence="4 12">2.5.1.26</ecNumber>
    </recommendedName>
</protein>
<dbReference type="GO" id="GO:0005777">
    <property type="term" value="C:peroxisome"/>
    <property type="evidence" value="ECO:0007669"/>
    <property type="project" value="UniProtKB-SubCell"/>
</dbReference>
<dbReference type="AlphaFoldDB" id="A0A7R9BX79"/>
<evidence type="ECO:0000256" key="1">
    <source>
        <dbReference type="ARBA" id="ARBA00004275"/>
    </source>
</evidence>
<dbReference type="InterPro" id="IPR016171">
    <property type="entry name" value="Vanillyl_alc_oxidase_C-sub2"/>
</dbReference>